<proteinExistence type="predicted"/>
<reference evidence="1" key="1">
    <citation type="submission" date="2020-05" db="EMBL/GenBank/DDBJ databases">
        <authorList>
            <person name="Chiriac C."/>
            <person name="Salcher M."/>
            <person name="Ghai R."/>
            <person name="Kavagutti S V."/>
        </authorList>
    </citation>
    <scope>NUCLEOTIDE SEQUENCE</scope>
</reference>
<gene>
    <name evidence="1" type="ORF">UFOPK3609_02121</name>
</gene>
<evidence type="ECO:0000313" key="1">
    <source>
        <dbReference type="EMBL" id="CAB4934463.1"/>
    </source>
</evidence>
<dbReference type="AlphaFoldDB" id="A0A6J7ITF8"/>
<organism evidence="1">
    <name type="scientific">freshwater metagenome</name>
    <dbReference type="NCBI Taxonomy" id="449393"/>
    <lineage>
        <taxon>unclassified sequences</taxon>
        <taxon>metagenomes</taxon>
        <taxon>ecological metagenomes</taxon>
    </lineage>
</organism>
<sequence length="72" mass="7920">MAELVAHPGHRLARIVSSPKTRPQCRHSREKPVSAVSPVARVYRSISMLMNSCRVTPTNAAHRNDSPTSLAM</sequence>
<accession>A0A6J7ITF8</accession>
<protein>
    <submittedName>
        <fullName evidence="1">Unannotated protein</fullName>
    </submittedName>
</protein>
<name>A0A6J7ITF8_9ZZZZ</name>
<dbReference type="EMBL" id="CAFBMQ010000424">
    <property type="protein sequence ID" value="CAB4934463.1"/>
    <property type="molecule type" value="Genomic_DNA"/>
</dbReference>